<feature type="non-terminal residue" evidence="1">
    <location>
        <position position="105"/>
    </location>
</feature>
<protein>
    <submittedName>
        <fullName evidence="1">Uncharacterized protein</fullName>
    </submittedName>
</protein>
<reference evidence="1" key="1">
    <citation type="submission" date="2022-07" db="EMBL/GenBank/DDBJ databases">
        <authorList>
            <person name="Macas J."/>
            <person name="Novak P."/>
            <person name="Neumann P."/>
        </authorList>
    </citation>
    <scope>NUCLEOTIDE SEQUENCE</scope>
</reference>
<proteinExistence type="predicted"/>
<name>A0AAV0DYY9_9ASTE</name>
<evidence type="ECO:0000313" key="2">
    <source>
        <dbReference type="Proteomes" id="UP001152523"/>
    </source>
</evidence>
<dbReference type="EMBL" id="CAMAPF010000198">
    <property type="protein sequence ID" value="CAH9112578.1"/>
    <property type="molecule type" value="Genomic_DNA"/>
</dbReference>
<gene>
    <name evidence="1" type="ORF">CEPIT_LOCUS19998</name>
</gene>
<sequence length="105" mass="12094">MVDRNLQLQIPVEKHFPAQYTVCSKFKDVSELLSSGLSIKQMEIFHNTPWGHLLGAGDIKFSGQIIHLLLLHLAKNQPKDELWFVIKNQLFKFIFADFCNIIGIK</sequence>
<accession>A0AAV0DYY9</accession>
<keyword evidence="2" id="KW-1185">Reference proteome</keyword>
<organism evidence="1 2">
    <name type="scientific">Cuscuta epithymum</name>
    <dbReference type="NCBI Taxonomy" id="186058"/>
    <lineage>
        <taxon>Eukaryota</taxon>
        <taxon>Viridiplantae</taxon>
        <taxon>Streptophyta</taxon>
        <taxon>Embryophyta</taxon>
        <taxon>Tracheophyta</taxon>
        <taxon>Spermatophyta</taxon>
        <taxon>Magnoliopsida</taxon>
        <taxon>eudicotyledons</taxon>
        <taxon>Gunneridae</taxon>
        <taxon>Pentapetalae</taxon>
        <taxon>asterids</taxon>
        <taxon>lamiids</taxon>
        <taxon>Solanales</taxon>
        <taxon>Convolvulaceae</taxon>
        <taxon>Cuscuteae</taxon>
        <taxon>Cuscuta</taxon>
        <taxon>Cuscuta subgen. Cuscuta</taxon>
    </lineage>
</organism>
<dbReference type="AlphaFoldDB" id="A0AAV0DYY9"/>
<dbReference type="PANTHER" id="PTHR48449:SF1">
    <property type="entry name" value="DUF1985 DOMAIN-CONTAINING PROTEIN"/>
    <property type="match status" value="1"/>
</dbReference>
<dbReference type="Proteomes" id="UP001152523">
    <property type="component" value="Unassembled WGS sequence"/>
</dbReference>
<dbReference type="PANTHER" id="PTHR48449">
    <property type="entry name" value="DUF1985 DOMAIN-CONTAINING PROTEIN"/>
    <property type="match status" value="1"/>
</dbReference>
<evidence type="ECO:0000313" key="1">
    <source>
        <dbReference type="EMBL" id="CAH9112578.1"/>
    </source>
</evidence>
<comment type="caution">
    <text evidence="1">The sequence shown here is derived from an EMBL/GenBank/DDBJ whole genome shotgun (WGS) entry which is preliminary data.</text>
</comment>